<protein>
    <recommendedName>
        <fullName evidence="1">UPF0352 protein J0A66_04835</fullName>
    </recommendedName>
</protein>
<comment type="similarity">
    <text evidence="1">Belongs to the UPF0352 family.</text>
</comment>
<dbReference type="Gene3D" id="1.10.3390.10">
    <property type="entry name" value="YejL-like"/>
    <property type="match status" value="1"/>
</dbReference>
<evidence type="ECO:0000256" key="1">
    <source>
        <dbReference type="HAMAP-Rule" id="MF_00816"/>
    </source>
</evidence>
<dbReference type="RefSeq" id="WP_206572653.1">
    <property type="nucleotide sequence ID" value="NZ_JAFKCV010000002.1"/>
</dbReference>
<name>A0A939ILT2_9ALTE</name>
<dbReference type="Proteomes" id="UP000664654">
    <property type="component" value="Unassembled WGS sequence"/>
</dbReference>
<dbReference type="InterPro" id="IPR009857">
    <property type="entry name" value="UPF0352"/>
</dbReference>
<proteinExistence type="inferred from homology"/>
<dbReference type="HAMAP" id="MF_00816">
    <property type="entry name" value="UPF0352"/>
    <property type="match status" value="1"/>
</dbReference>
<dbReference type="InterPro" id="IPR023202">
    <property type="entry name" value="YejL_sf"/>
</dbReference>
<reference evidence="2" key="1">
    <citation type="submission" date="2021-03" db="EMBL/GenBank/DDBJ databases">
        <title>novel species isolated from a fishpond in China.</title>
        <authorList>
            <person name="Lu H."/>
            <person name="Cai Z."/>
        </authorList>
    </citation>
    <scope>NUCLEOTIDE SEQUENCE</scope>
    <source>
        <strain evidence="2">JCM 30855</strain>
    </source>
</reference>
<organism evidence="2 3">
    <name type="scientific">Bowmanella dokdonensis</name>
    <dbReference type="NCBI Taxonomy" id="751969"/>
    <lineage>
        <taxon>Bacteria</taxon>
        <taxon>Pseudomonadati</taxon>
        <taxon>Pseudomonadota</taxon>
        <taxon>Gammaproteobacteria</taxon>
        <taxon>Alteromonadales</taxon>
        <taxon>Alteromonadaceae</taxon>
        <taxon>Bowmanella</taxon>
    </lineage>
</organism>
<dbReference type="SUPFAM" id="SSF158651">
    <property type="entry name" value="YejL-like"/>
    <property type="match status" value="1"/>
</dbReference>
<dbReference type="AlphaFoldDB" id="A0A939ILT2"/>
<comment type="caution">
    <text evidence="2">The sequence shown here is derived from an EMBL/GenBank/DDBJ whole genome shotgun (WGS) entry which is preliminary data.</text>
</comment>
<accession>A0A939ILT2</accession>
<gene>
    <name evidence="2" type="ORF">J0A66_04835</name>
</gene>
<dbReference type="Pfam" id="PF07208">
    <property type="entry name" value="DUF1414"/>
    <property type="match status" value="1"/>
</dbReference>
<dbReference type="EMBL" id="JAFKCV010000002">
    <property type="protein sequence ID" value="MBN7824548.1"/>
    <property type="molecule type" value="Genomic_DNA"/>
</dbReference>
<keyword evidence="3" id="KW-1185">Reference proteome</keyword>
<evidence type="ECO:0000313" key="3">
    <source>
        <dbReference type="Proteomes" id="UP000664654"/>
    </source>
</evidence>
<dbReference type="PIRSF" id="PIRSF006188">
    <property type="entry name" value="UCP006188"/>
    <property type="match status" value="1"/>
</dbReference>
<evidence type="ECO:0000313" key="2">
    <source>
        <dbReference type="EMBL" id="MBN7824548.1"/>
    </source>
</evidence>
<sequence length="76" mass="8673">MPQKSKYSDEQFNQLTHDLISVLEKHQADRDLSLMALGNLITNLFNHQVAPANRLAMAEQFTTILLKSINSPKQQH</sequence>
<dbReference type="NCBIfam" id="NF010242">
    <property type="entry name" value="PRK13689.1"/>
    <property type="match status" value="1"/>
</dbReference>